<dbReference type="InterPro" id="IPR033906">
    <property type="entry name" value="Lipase_N"/>
</dbReference>
<evidence type="ECO:0000256" key="4">
    <source>
        <dbReference type="RuleBase" id="RU004262"/>
    </source>
</evidence>
<dbReference type="Gene3D" id="3.40.50.1820">
    <property type="entry name" value="alpha/beta hydrolase"/>
    <property type="match status" value="1"/>
</dbReference>
<evidence type="ECO:0000259" key="6">
    <source>
        <dbReference type="Pfam" id="PF00151"/>
    </source>
</evidence>
<name>A0A182MGJ2_9DIPT</name>
<dbReference type="InterPro" id="IPR000734">
    <property type="entry name" value="TAG_lipase"/>
</dbReference>
<dbReference type="GO" id="GO:0016298">
    <property type="term" value="F:lipase activity"/>
    <property type="evidence" value="ECO:0007669"/>
    <property type="project" value="InterPro"/>
</dbReference>
<evidence type="ECO:0000256" key="1">
    <source>
        <dbReference type="ARBA" id="ARBA00004613"/>
    </source>
</evidence>
<evidence type="ECO:0000256" key="5">
    <source>
        <dbReference type="SAM" id="SignalP"/>
    </source>
</evidence>
<feature type="chain" id="PRO_5008128390" description="Lipase domain-containing protein" evidence="5">
    <location>
        <begin position="19"/>
        <end position="330"/>
    </location>
</feature>
<evidence type="ECO:0000313" key="7">
    <source>
        <dbReference type="EnsemblMetazoa" id="ACUA017759-PA"/>
    </source>
</evidence>
<sequence length="330" mass="35587">MACLIVLLALLLAGTVSCVSPECDSGRIAVPKDTESFECLTVEELAHLQQLESGKRFDAESGTRFLLWTATTNPEDQVELKFDDLSSLHNSTFDPRNPTRILIHGWLGDWTSDAVRALSRAYVAKGAYNVIGIDWSAGSSTIVYPVARLRVSAVADAIAKQIGVLLQAGQHPSQIVIVGHSLGAHIAGLTGKHFQTQPKLAAIFALDPAGPLFGGDHPSERVDAYDAEYVEVIHTNKGLLGHRDALGQADFYPNGGQSQPGCLTNTCSHEKAVEYFRRSLSSREALYVGRHCETGAVNNKCDGAQAVMGGDLNDMYKVKMSGLFYLTIGK</sequence>
<evidence type="ECO:0000256" key="3">
    <source>
        <dbReference type="ARBA" id="ARBA00022525"/>
    </source>
</evidence>
<dbReference type="STRING" id="139723.A0A182MGJ2"/>
<comment type="similarity">
    <text evidence="2 4">Belongs to the AB hydrolase superfamily. Lipase family.</text>
</comment>
<feature type="domain" description="Lipase" evidence="6">
    <location>
        <begin position="51"/>
        <end position="293"/>
    </location>
</feature>
<dbReference type="Proteomes" id="UP000075883">
    <property type="component" value="Unassembled WGS sequence"/>
</dbReference>
<protein>
    <recommendedName>
        <fullName evidence="6">Lipase domain-containing protein</fullName>
    </recommendedName>
</protein>
<dbReference type="PANTHER" id="PTHR11610">
    <property type="entry name" value="LIPASE"/>
    <property type="match status" value="1"/>
</dbReference>
<accession>A0A182MGJ2</accession>
<keyword evidence="3" id="KW-0964">Secreted</keyword>
<organism evidence="7 8">
    <name type="scientific">Anopheles culicifacies</name>
    <dbReference type="NCBI Taxonomy" id="139723"/>
    <lineage>
        <taxon>Eukaryota</taxon>
        <taxon>Metazoa</taxon>
        <taxon>Ecdysozoa</taxon>
        <taxon>Arthropoda</taxon>
        <taxon>Hexapoda</taxon>
        <taxon>Insecta</taxon>
        <taxon>Pterygota</taxon>
        <taxon>Neoptera</taxon>
        <taxon>Endopterygota</taxon>
        <taxon>Diptera</taxon>
        <taxon>Nematocera</taxon>
        <taxon>Culicoidea</taxon>
        <taxon>Culicidae</taxon>
        <taxon>Anophelinae</taxon>
        <taxon>Anopheles</taxon>
        <taxon>culicifacies species complex</taxon>
    </lineage>
</organism>
<dbReference type="VEuPathDB" id="VectorBase:ACUA017759"/>
<dbReference type="Pfam" id="PF00151">
    <property type="entry name" value="Lipase"/>
    <property type="match status" value="1"/>
</dbReference>
<dbReference type="EMBL" id="AXCM01003634">
    <property type="status" value="NOT_ANNOTATED_CDS"/>
    <property type="molecule type" value="Genomic_DNA"/>
</dbReference>
<evidence type="ECO:0000256" key="2">
    <source>
        <dbReference type="ARBA" id="ARBA00010701"/>
    </source>
</evidence>
<evidence type="ECO:0000313" key="8">
    <source>
        <dbReference type="Proteomes" id="UP000075883"/>
    </source>
</evidence>
<dbReference type="PRINTS" id="PR00821">
    <property type="entry name" value="TAGLIPASE"/>
</dbReference>
<dbReference type="CDD" id="cd00707">
    <property type="entry name" value="Pancreat_lipase_like"/>
    <property type="match status" value="1"/>
</dbReference>
<dbReference type="InterPro" id="IPR013818">
    <property type="entry name" value="Lipase"/>
</dbReference>
<dbReference type="SUPFAM" id="SSF53474">
    <property type="entry name" value="alpha/beta-Hydrolases"/>
    <property type="match status" value="1"/>
</dbReference>
<dbReference type="GO" id="GO:0005615">
    <property type="term" value="C:extracellular space"/>
    <property type="evidence" value="ECO:0007669"/>
    <property type="project" value="TreeGrafter"/>
</dbReference>
<keyword evidence="8" id="KW-1185">Reference proteome</keyword>
<dbReference type="InterPro" id="IPR029058">
    <property type="entry name" value="AB_hydrolase_fold"/>
</dbReference>
<dbReference type="AlphaFoldDB" id="A0A182MGJ2"/>
<dbReference type="PANTHER" id="PTHR11610:SF150">
    <property type="entry name" value="FI01825P-RELATED"/>
    <property type="match status" value="1"/>
</dbReference>
<dbReference type="GO" id="GO:0016042">
    <property type="term" value="P:lipid catabolic process"/>
    <property type="evidence" value="ECO:0007669"/>
    <property type="project" value="TreeGrafter"/>
</dbReference>
<feature type="signal peptide" evidence="5">
    <location>
        <begin position="1"/>
        <end position="18"/>
    </location>
</feature>
<proteinExistence type="inferred from homology"/>
<reference evidence="8" key="1">
    <citation type="submission" date="2013-09" db="EMBL/GenBank/DDBJ databases">
        <title>The Genome Sequence of Anopheles culicifacies species A.</title>
        <authorList>
            <consortium name="The Broad Institute Genomics Platform"/>
            <person name="Neafsey D.E."/>
            <person name="Besansky N."/>
            <person name="Howell P."/>
            <person name="Walton C."/>
            <person name="Young S.K."/>
            <person name="Zeng Q."/>
            <person name="Gargeya S."/>
            <person name="Fitzgerald M."/>
            <person name="Haas B."/>
            <person name="Abouelleil A."/>
            <person name="Allen A.W."/>
            <person name="Alvarado L."/>
            <person name="Arachchi H.M."/>
            <person name="Berlin A.M."/>
            <person name="Chapman S.B."/>
            <person name="Gainer-Dewar J."/>
            <person name="Goldberg J."/>
            <person name="Griggs A."/>
            <person name="Gujja S."/>
            <person name="Hansen M."/>
            <person name="Howarth C."/>
            <person name="Imamovic A."/>
            <person name="Ireland A."/>
            <person name="Larimer J."/>
            <person name="McCowan C."/>
            <person name="Murphy C."/>
            <person name="Pearson M."/>
            <person name="Poon T.W."/>
            <person name="Priest M."/>
            <person name="Roberts A."/>
            <person name="Saif S."/>
            <person name="Shea T."/>
            <person name="Sisk P."/>
            <person name="Sykes S."/>
            <person name="Wortman J."/>
            <person name="Nusbaum C."/>
            <person name="Birren B."/>
        </authorList>
    </citation>
    <scope>NUCLEOTIDE SEQUENCE [LARGE SCALE GENOMIC DNA]</scope>
    <source>
        <strain evidence="8">A-37</strain>
    </source>
</reference>
<reference evidence="7" key="2">
    <citation type="submission" date="2020-05" db="UniProtKB">
        <authorList>
            <consortium name="EnsemblMetazoa"/>
        </authorList>
    </citation>
    <scope>IDENTIFICATION</scope>
    <source>
        <strain evidence="7">A-37</strain>
    </source>
</reference>
<keyword evidence="5" id="KW-0732">Signal</keyword>
<comment type="subcellular location">
    <subcellularLocation>
        <location evidence="1">Secreted</location>
    </subcellularLocation>
</comment>
<dbReference type="GO" id="GO:0017171">
    <property type="term" value="F:serine hydrolase activity"/>
    <property type="evidence" value="ECO:0007669"/>
    <property type="project" value="TreeGrafter"/>
</dbReference>
<dbReference type="EnsemblMetazoa" id="ACUA017759-RA">
    <property type="protein sequence ID" value="ACUA017759-PA"/>
    <property type="gene ID" value="ACUA017759"/>
</dbReference>